<dbReference type="GeneID" id="30997503"/>
<evidence type="ECO:0000256" key="1">
    <source>
        <dbReference type="SAM" id="Phobius"/>
    </source>
</evidence>
<reference evidence="3" key="1">
    <citation type="submission" date="2016-05" db="EMBL/GenBank/DDBJ databases">
        <title>Comparative genomics of biotechnologically important yeasts.</title>
        <authorList>
            <consortium name="DOE Joint Genome Institute"/>
            <person name="Riley R."/>
            <person name="Haridas S."/>
            <person name="Wolfe K.H."/>
            <person name="Lopes M.R."/>
            <person name="Hittinger C.T."/>
            <person name="Goker M."/>
            <person name="Salamov A."/>
            <person name="Wisecaver J."/>
            <person name="Long T.M."/>
            <person name="Aerts A.L."/>
            <person name="Barry K."/>
            <person name="Choi C."/>
            <person name="Clum A."/>
            <person name="Coughlan A.Y."/>
            <person name="Deshpande S."/>
            <person name="Douglass A.P."/>
            <person name="Hanson S.J."/>
            <person name="Klenk H.-P."/>
            <person name="Labutti K."/>
            <person name="Lapidus A."/>
            <person name="Lindquist E."/>
            <person name="Lipzen A."/>
            <person name="Meier-Kolthoff J.P."/>
            <person name="Ohm R.A."/>
            <person name="Otillar R.P."/>
            <person name="Pangilinan J."/>
            <person name="Peng Y."/>
            <person name="Rokas A."/>
            <person name="Rosa C.A."/>
            <person name="Scheuner C."/>
            <person name="Sibirny A.A."/>
            <person name="Slot J.C."/>
            <person name="Stielow J.B."/>
            <person name="Sun H."/>
            <person name="Kurtzman C.P."/>
            <person name="Blackwell M."/>
            <person name="Grigoriev I.V."/>
            <person name="Jeffries T.W."/>
        </authorList>
    </citation>
    <scope>NUCLEOTIDE SEQUENCE [LARGE SCALE GENOMIC DNA]</scope>
    <source>
        <strain evidence="3">NRRL Y-1933</strain>
    </source>
</reference>
<keyword evidence="3" id="KW-1185">Reference proteome</keyword>
<evidence type="ECO:0000313" key="3">
    <source>
        <dbReference type="Proteomes" id="UP000095085"/>
    </source>
</evidence>
<feature type="transmembrane region" description="Helical" evidence="1">
    <location>
        <begin position="47"/>
        <end position="65"/>
    </location>
</feature>
<dbReference type="EMBL" id="KV454539">
    <property type="protein sequence ID" value="ODV68985.1"/>
    <property type="molecule type" value="Genomic_DNA"/>
</dbReference>
<proteinExistence type="predicted"/>
<name>A0A1E4RPG6_9ASCO</name>
<organism evidence="2 3">
    <name type="scientific">Hyphopichia burtonii NRRL Y-1933</name>
    <dbReference type="NCBI Taxonomy" id="984485"/>
    <lineage>
        <taxon>Eukaryota</taxon>
        <taxon>Fungi</taxon>
        <taxon>Dikarya</taxon>
        <taxon>Ascomycota</taxon>
        <taxon>Saccharomycotina</taxon>
        <taxon>Pichiomycetes</taxon>
        <taxon>Debaryomycetaceae</taxon>
        <taxon>Hyphopichia</taxon>
    </lineage>
</organism>
<feature type="transmembrane region" description="Helical" evidence="1">
    <location>
        <begin position="21"/>
        <end position="41"/>
    </location>
</feature>
<keyword evidence="1" id="KW-0472">Membrane</keyword>
<dbReference type="AlphaFoldDB" id="A0A1E4RPG6"/>
<dbReference type="RefSeq" id="XP_020078052.1">
    <property type="nucleotide sequence ID" value="XM_020222954.1"/>
</dbReference>
<keyword evidence="1" id="KW-0812">Transmembrane</keyword>
<evidence type="ECO:0000313" key="2">
    <source>
        <dbReference type="EMBL" id="ODV68985.1"/>
    </source>
</evidence>
<accession>A0A1E4RPG6</accession>
<keyword evidence="1" id="KW-1133">Transmembrane helix</keyword>
<dbReference type="Proteomes" id="UP000095085">
    <property type="component" value="Unassembled WGS sequence"/>
</dbReference>
<sequence length="103" mass="12577">MYNEMTRWRQKKNMECVIKGIILMAHKVTTVYSFYGSFFFFKKSLVIFSFFFIFFVYTVFIWKVGRIFNWKISIKLSKLCRHHKLDMFVNHKKIMFIAFSTGL</sequence>
<gene>
    <name evidence="2" type="ORF">HYPBUDRAFT_193331</name>
</gene>
<protein>
    <submittedName>
        <fullName evidence="2">Uncharacterized protein</fullName>
    </submittedName>
</protein>